<feature type="binding site" evidence="8">
    <location>
        <position position="231"/>
    </location>
    <ligand>
        <name>Mg(2+)</name>
        <dbReference type="ChEBI" id="CHEBI:18420"/>
    </ligand>
</feature>
<dbReference type="Pfam" id="PF16360">
    <property type="entry name" value="GTP-bdg_M"/>
    <property type="match status" value="1"/>
</dbReference>
<comment type="caution">
    <text evidence="11">The sequence shown here is derived from an EMBL/GenBank/DDBJ whole genome shotgun (WGS) entry which is preliminary data.</text>
</comment>
<dbReference type="GO" id="GO:0005525">
    <property type="term" value="F:GTP binding"/>
    <property type="evidence" value="ECO:0007669"/>
    <property type="project" value="UniProtKB-UniRule"/>
</dbReference>
<evidence type="ECO:0000256" key="5">
    <source>
        <dbReference type="ARBA" id="ARBA00023134"/>
    </source>
</evidence>
<dbReference type="HAMAP" id="MF_00900">
    <property type="entry name" value="GTPase_HflX"/>
    <property type="match status" value="1"/>
</dbReference>
<dbReference type="NCBIfam" id="TIGR03156">
    <property type="entry name" value="GTP_HflX"/>
    <property type="match status" value="1"/>
</dbReference>
<keyword evidence="3 6" id="KW-0547">Nucleotide-binding</keyword>
<feature type="binding site" evidence="7">
    <location>
        <begin position="229"/>
        <end position="233"/>
    </location>
    <ligand>
        <name>GTP</name>
        <dbReference type="ChEBI" id="CHEBI:37565"/>
    </ligand>
</feature>
<accession>A0A2K4MNK1</accession>
<evidence type="ECO:0000256" key="2">
    <source>
        <dbReference type="ARBA" id="ARBA00022723"/>
    </source>
</evidence>
<protein>
    <recommendedName>
        <fullName evidence="6">GTPase HflX</fullName>
    </recommendedName>
    <alternativeName>
        <fullName evidence="6">GTP-binding protein HflX</fullName>
    </alternativeName>
</protein>
<keyword evidence="9" id="KW-0175">Coiled coil</keyword>
<proteinExistence type="inferred from homology"/>
<dbReference type="Pfam" id="PF13167">
    <property type="entry name" value="GTP-bdg_N"/>
    <property type="match status" value="1"/>
</dbReference>
<comment type="subunit">
    <text evidence="6">Monomer. Associates with the 50S ribosomal subunit.</text>
</comment>
<keyword evidence="12" id="KW-1185">Reference proteome</keyword>
<evidence type="ECO:0000256" key="1">
    <source>
        <dbReference type="ARBA" id="ARBA00022490"/>
    </source>
</evidence>
<feature type="domain" description="Hflx-type G" evidence="10">
    <location>
        <begin position="198"/>
        <end position="364"/>
    </location>
</feature>
<dbReference type="EMBL" id="PPTF01000043">
    <property type="protein sequence ID" value="POA98663.1"/>
    <property type="molecule type" value="Genomic_DNA"/>
</dbReference>
<keyword evidence="2 8" id="KW-0479">Metal-binding</keyword>
<dbReference type="SUPFAM" id="SSF52540">
    <property type="entry name" value="P-loop containing nucleoside triphosphate hydrolases"/>
    <property type="match status" value="1"/>
</dbReference>
<dbReference type="InterPro" id="IPR027417">
    <property type="entry name" value="P-loop_NTPase"/>
</dbReference>
<evidence type="ECO:0000256" key="6">
    <source>
        <dbReference type="HAMAP-Rule" id="MF_00900"/>
    </source>
</evidence>
<dbReference type="CDD" id="cd01878">
    <property type="entry name" value="HflX"/>
    <property type="match status" value="1"/>
</dbReference>
<dbReference type="PANTHER" id="PTHR10229">
    <property type="entry name" value="GTP-BINDING PROTEIN HFLX"/>
    <property type="match status" value="1"/>
</dbReference>
<feature type="binding site" evidence="7">
    <location>
        <begin position="204"/>
        <end position="211"/>
    </location>
    <ligand>
        <name>GTP</name>
        <dbReference type="ChEBI" id="CHEBI:37565"/>
    </ligand>
</feature>
<dbReference type="Pfam" id="PF01926">
    <property type="entry name" value="MMR_HSR1"/>
    <property type="match status" value="1"/>
</dbReference>
<dbReference type="FunFam" id="3.40.50.300:FF:000173">
    <property type="entry name" value="GTPase HflX"/>
    <property type="match status" value="1"/>
</dbReference>
<dbReference type="NCBIfam" id="NF008280">
    <property type="entry name" value="PRK11058.1"/>
    <property type="match status" value="1"/>
</dbReference>
<dbReference type="Proteomes" id="UP000236416">
    <property type="component" value="Unassembled WGS sequence"/>
</dbReference>
<dbReference type="Gene3D" id="3.40.50.300">
    <property type="entry name" value="P-loop containing nucleotide triphosphate hydrolases"/>
    <property type="match status" value="1"/>
</dbReference>
<dbReference type="FunFam" id="3.40.50.11060:FF:000001">
    <property type="entry name" value="GTPase HflX"/>
    <property type="match status" value="1"/>
</dbReference>
<dbReference type="Gene3D" id="6.10.250.2860">
    <property type="match status" value="1"/>
</dbReference>
<evidence type="ECO:0000256" key="4">
    <source>
        <dbReference type="ARBA" id="ARBA00022842"/>
    </source>
</evidence>
<keyword evidence="5 6" id="KW-0342">GTP-binding</keyword>
<feature type="coiled-coil region" evidence="9">
    <location>
        <begin position="164"/>
        <end position="191"/>
    </location>
</feature>
<dbReference type="InterPro" id="IPR032305">
    <property type="entry name" value="GTP-bd_M"/>
</dbReference>
<evidence type="ECO:0000256" key="3">
    <source>
        <dbReference type="ARBA" id="ARBA00022741"/>
    </source>
</evidence>
<dbReference type="PRINTS" id="PR00326">
    <property type="entry name" value="GTP1OBG"/>
</dbReference>
<dbReference type="GO" id="GO:0043022">
    <property type="term" value="F:ribosome binding"/>
    <property type="evidence" value="ECO:0007669"/>
    <property type="project" value="TreeGrafter"/>
</dbReference>
<evidence type="ECO:0000256" key="9">
    <source>
        <dbReference type="SAM" id="Coils"/>
    </source>
</evidence>
<keyword evidence="4 8" id="KW-0460">Magnesium</keyword>
<dbReference type="PIRSF" id="PIRSF006809">
    <property type="entry name" value="GTP-binding_hflX_prd"/>
    <property type="match status" value="1"/>
</dbReference>
<feature type="binding site" evidence="8">
    <location>
        <position position="211"/>
    </location>
    <ligand>
        <name>Mg(2+)</name>
        <dbReference type="ChEBI" id="CHEBI:18420"/>
    </ligand>
</feature>
<dbReference type="PANTHER" id="PTHR10229:SF0">
    <property type="entry name" value="GTP-BINDING PROTEIN 6-RELATED"/>
    <property type="match status" value="1"/>
</dbReference>
<evidence type="ECO:0000259" key="10">
    <source>
        <dbReference type="PROSITE" id="PS51705"/>
    </source>
</evidence>
<comment type="subcellular location">
    <subcellularLocation>
        <location evidence="6">Cytoplasm</location>
    </subcellularLocation>
    <text evidence="6">May associate with membranes.</text>
</comment>
<evidence type="ECO:0000313" key="12">
    <source>
        <dbReference type="Proteomes" id="UP000236416"/>
    </source>
</evidence>
<dbReference type="InterPro" id="IPR030394">
    <property type="entry name" value="G_HFLX_dom"/>
</dbReference>
<sequence length="376" mass="41640">MFDRPDLGDQAVLVSLDFGDADYQESVAECAELVRSSHVEILGMVQGKRQRPDAALFAGKGKVEEIASMVRATGANVVIFNHALSPGQERNLERVIQCRVIDRNSLILDIFAQRARSHEGKLQVELAQLSHLSTRLVRGWTHLERQKGGIGLRGPGETQLETDRRLLGIRVKALKERLAQVQKQRNTQRKGRNRAGIASVSIVGYTNAGKSTLFNALTKANSYAADQLFATLDTTSRKLFLNHQNSVVLSDTVGFIRDLPHTLVAAFRATLEETVQANLLLHVVDCANEMRDAQIEEVNKVLAEIDADGIPQLIVWNKCDLKALPPEIERGEDGQIVSVRVSALKGEGLELLREAIAERVQPFANNHKEPYEHVAE</sequence>
<comment type="function">
    <text evidence="6">GTPase that associates with the 50S ribosomal subunit and may have a role during protein synthesis or ribosome biogenesis.</text>
</comment>
<keyword evidence="1 6" id="KW-0963">Cytoplasm</keyword>
<feature type="binding site" evidence="7">
    <location>
        <begin position="342"/>
        <end position="344"/>
    </location>
    <ligand>
        <name>GTP</name>
        <dbReference type="ChEBI" id="CHEBI:37565"/>
    </ligand>
</feature>
<dbReference type="GO" id="GO:0046872">
    <property type="term" value="F:metal ion binding"/>
    <property type="evidence" value="ECO:0007669"/>
    <property type="project" value="UniProtKB-KW"/>
</dbReference>
<organism evidence="11 12">
    <name type="scientific">Chromobacterium sinusclupearum</name>
    <dbReference type="NCBI Taxonomy" id="2077146"/>
    <lineage>
        <taxon>Bacteria</taxon>
        <taxon>Pseudomonadati</taxon>
        <taxon>Pseudomonadota</taxon>
        <taxon>Betaproteobacteria</taxon>
        <taxon>Neisseriales</taxon>
        <taxon>Chromobacteriaceae</taxon>
        <taxon>Chromobacterium</taxon>
    </lineage>
</organism>
<name>A0A2K4MNK1_9NEIS</name>
<dbReference type="InterPro" id="IPR016496">
    <property type="entry name" value="GTPase_HflX"/>
</dbReference>
<gene>
    <name evidence="6" type="primary">hflX</name>
    <name evidence="11" type="ORF">C2134_10625</name>
</gene>
<comment type="cofactor">
    <cofactor evidence="8">
        <name>Mg(2+)</name>
        <dbReference type="ChEBI" id="CHEBI:18420"/>
    </cofactor>
</comment>
<reference evidence="11 12" key="1">
    <citation type="submission" date="2018-01" db="EMBL/GenBank/DDBJ databases">
        <title>Genomic Sequence of Chromobacterium MWU13-2610 from wild cranberry bogs within the Cape Cod National Seashore.</title>
        <authorList>
            <person name="O'Hara-Hanley K."/>
            <person name="Soby S."/>
            <person name="Harrison A."/>
        </authorList>
    </citation>
    <scope>NUCLEOTIDE SEQUENCE [LARGE SCALE GENOMIC DNA]</scope>
    <source>
        <strain evidence="11 12">MWU13-2610</strain>
    </source>
</reference>
<dbReference type="GO" id="GO:0005737">
    <property type="term" value="C:cytoplasm"/>
    <property type="evidence" value="ECO:0007669"/>
    <property type="project" value="UniProtKB-SubCell"/>
</dbReference>
<dbReference type="RefSeq" id="WP_103319898.1">
    <property type="nucleotide sequence ID" value="NZ_PPTF01000043.1"/>
</dbReference>
<feature type="binding site" evidence="7">
    <location>
        <begin position="317"/>
        <end position="320"/>
    </location>
    <ligand>
        <name>GTP</name>
        <dbReference type="ChEBI" id="CHEBI:37565"/>
    </ligand>
</feature>
<feature type="binding site" evidence="7">
    <location>
        <begin position="251"/>
        <end position="254"/>
    </location>
    <ligand>
        <name>GTP</name>
        <dbReference type="ChEBI" id="CHEBI:37565"/>
    </ligand>
</feature>
<dbReference type="InterPro" id="IPR025121">
    <property type="entry name" value="GTPase_HflX_N"/>
</dbReference>
<comment type="similarity">
    <text evidence="6">Belongs to the TRAFAC class OBG-HflX-like GTPase superfamily. HflX GTPase family.</text>
</comment>
<dbReference type="InterPro" id="IPR042108">
    <property type="entry name" value="GTPase_HflX_N_sf"/>
</dbReference>
<evidence type="ECO:0000313" key="11">
    <source>
        <dbReference type="EMBL" id="POA98663.1"/>
    </source>
</evidence>
<dbReference type="InterPro" id="IPR006073">
    <property type="entry name" value="GTP-bd"/>
</dbReference>
<dbReference type="Gene3D" id="3.40.50.11060">
    <property type="entry name" value="GTPase HflX, N-terminal domain"/>
    <property type="match status" value="1"/>
</dbReference>
<dbReference type="AlphaFoldDB" id="A0A2K4MNK1"/>
<evidence type="ECO:0000256" key="8">
    <source>
        <dbReference type="PIRSR" id="PIRSR006809-2"/>
    </source>
</evidence>
<dbReference type="PROSITE" id="PS51705">
    <property type="entry name" value="G_HFLX"/>
    <property type="match status" value="1"/>
</dbReference>
<dbReference type="GO" id="GO:0003924">
    <property type="term" value="F:GTPase activity"/>
    <property type="evidence" value="ECO:0007669"/>
    <property type="project" value="UniProtKB-UniRule"/>
</dbReference>
<evidence type="ECO:0000256" key="7">
    <source>
        <dbReference type="PIRSR" id="PIRSR006809-1"/>
    </source>
</evidence>